<dbReference type="Proteomes" id="UP001198565">
    <property type="component" value="Unassembled WGS sequence"/>
</dbReference>
<protein>
    <submittedName>
        <fullName evidence="1">Uncharacterized protein</fullName>
    </submittedName>
</protein>
<accession>A0ABS7R1V0</accession>
<organism evidence="1 2">
    <name type="scientific">Streptantibioticus parmotrematis</name>
    <dbReference type="NCBI Taxonomy" id="2873249"/>
    <lineage>
        <taxon>Bacteria</taxon>
        <taxon>Bacillati</taxon>
        <taxon>Actinomycetota</taxon>
        <taxon>Actinomycetes</taxon>
        <taxon>Kitasatosporales</taxon>
        <taxon>Streptomycetaceae</taxon>
        <taxon>Streptantibioticus</taxon>
    </lineage>
</organism>
<sequence>MRAKQVITFAAFATAVLVLFAPVLLQSHSLTRPPRTYDMRHHVPPCLPAQAPVTTVHPDFKQAVASFSDLRRALRNAGISCLEPAVDDEVPGGRPVVHIKYLDGGDAALLAALLRAGSNPGSETALPAQPFLESMAYEQTVAARNDLHSLLSETGISGLTQVEQHSRSGL</sequence>
<proteinExistence type="predicted"/>
<gene>
    <name evidence="1" type="ORF">K7472_32030</name>
</gene>
<comment type="caution">
    <text evidence="1">The sequence shown here is derived from an EMBL/GenBank/DDBJ whole genome shotgun (WGS) entry which is preliminary data.</text>
</comment>
<keyword evidence="2" id="KW-1185">Reference proteome</keyword>
<reference evidence="1 2" key="1">
    <citation type="submission" date="2021-08" db="EMBL/GenBank/DDBJ databases">
        <title>Streptomyces sp. PTM05 isolated from lichen.</title>
        <authorList>
            <person name="Somphong A."/>
            <person name="Phongsopitanun W."/>
            <person name="Tanasupawat S."/>
        </authorList>
    </citation>
    <scope>NUCLEOTIDE SEQUENCE [LARGE SCALE GENOMIC DNA]</scope>
    <source>
        <strain evidence="1 2">Ptm05</strain>
    </source>
</reference>
<name>A0ABS7R1V0_9ACTN</name>
<dbReference type="EMBL" id="JAINVZ010000049">
    <property type="protein sequence ID" value="MBY8889437.1"/>
    <property type="molecule type" value="Genomic_DNA"/>
</dbReference>
<evidence type="ECO:0000313" key="1">
    <source>
        <dbReference type="EMBL" id="MBY8889437.1"/>
    </source>
</evidence>
<dbReference type="RefSeq" id="WP_222982754.1">
    <property type="nucleotide sequence ID" value="NZ_JAINVZ010000049.1"/>
</dbReference>
<evidence type="ECO:0000313" key="2">
    <source>
        <dbReference type="Proteomes" id="UP001198565"/>
    </source>
</evidence>